<keyword evidence="2" id="KW-0325">Glycoprotein</keyword>
<proteinExistence type="inferred from homology"/>
<evidence type="ECO:0000256" key="1">
    <source>
        <dbReference type="ARBA" id="ARBA00005679"/>
    </source>
</evidence>
<evidence type="ECO:0000256" key="3">
    <source>
        <dbReference type="SAM" id="MobiDB-lite"/>
    </source>
</evidence>
<dbReference type="InterPro" id="IPR004911">
    <property type="entry name" value="Interferon-induced_GILT"/>
</dbReference>
<feature type="compositionally biased region" description="Gly residues" evidence="3">
    <location>
        <begin position="152"/>
        <end position="165"/>
    </location>
</feature>
<dbReference type="GO" id="GO:0016671">
    <property type="term" value="F:oxidoreductase activity, acting on a sulfur group of donors, disulfide as acceptor"/>
    <property type="evidence" value="ECO:0007669"/>
    <property type="project" value="InterPro"/>
</dbReference>
<gene>
    <name evidence="4" type="ORF">TDIB3V08_LOCUS1235</name>
</gene>
<dbReference type="AlphaFoldDB" id="A0A7R8VBU7"/>
<dbReference type="Pfam" id="PF03227">
    <property type="entry name" value="GILT"/>
    <property type="match status" value="1"/>
</dbReference>
<comment type="similarity">
    <text evidence="1">Belongs to the GILT family.</text>
</comment>
<feature type="region of interest" description="Disordered" evidence="3">
    <location>
        <begin position="151"/>
        <end position="171"/>
    </location>
</feature>
<name>A0A7R8VBU7_TIMDO</name>
<dbReference type="PANTHER" id="PTHR13234:SF71">
    <property type="entry name" value="GAMMA-INTERFERON-INDUCIBLE LYSOSOMAL THIOL REDUCTASE-LIKE PROTEIN"/>
    <property type="match status" value="1"/>
</dbReference>
<accession>A0A7R8VBU7</accession>
<dbReference type="PANTHER" id="PTHR13234">
    <property type="entry name" value="GAMMA-INTERFERON INDUCIBLE LYSOSOMAL THIOL REDUCTASE GILT"/>
    <property type="match status" value="1"/>
</dbReference>
<organism evidence="4">
    <name type="scientific">Timema douglasi</name>
    <name type="common">Walking stick</name>
    <dbReference type="NCBI Taxonomy" id="61478"/>
    <lineage>
        <taxon>Eukaryota</taxon>
        <taxon>Metazoa</taxon>
        <taxon>Ecdysozoa</taxon>
        <taxon>Arthropoda</taxon>
        <taxon>Hexapoda</taxon>
        <taxon>Insecta</taxon>
        <taxon>Pterygota</taxon>
        <taxon>Neoptera</taxon>
        <taxon>Polyneoptera</taxon>
        <taxon>Phasmatodea</taxon>
        <taxon>Timematodea</taxon>
        <taxon>Timematoidea</taxon>
        <taxon>Timematidae</taxon>
        <taxon>Timema</taxon>
    </lineage>
</organism>
<evidence type="ECO:0008006" key="5">
    <source>
        <dbReference type="Google" id="ProtNLM"/>
    </source>
</evidence>
<reference evidence="4" key="1">
    <citation type="submission" date="2020-11" db="EMBL/GenBank/DDBJ databases">
        <authorList>
            <person name="Tran Van P."/>
        </authorList>
    </citation>
    <scope>NUCLEOTIDE SEQUENCE</scope>
</reference>
<evidence type="ECO:0000313" key="4">
    <source>
        <dbReference type="EMBL" id="CAD7194822.1"/>
    </source>
</evidence>
<evidence type="ECO:0000256" key="2">
    <source>
        <dbReference type="ARBA" id="ARBA00023180"/>
    </source>
</evidence>
<sequence>MSCPQRWSRGLNVRLVWFGLQEPGVKVDSQKYDGIMINLRRPSRSARKYQLMSGHTALNTKASTTLPSSTPPATVLHDAAATAPTLRITGVPIVRVTRVPTTIDLHLPDMSTHSQSHPRAHRQSRLSTRLQSLGTWVVARPGVPDGPACPGGNQGFGPPGTGYQGLGRRPARPRESLWLEATSSLKPIGPDGPACPGGKQGFGPPGTVCQGLGWRLARPQESLCLEATFPLKTIGPNGPACPGGNQGFGIGECPIPNYLQLSVICASSLAGDGRLSPVLRLEGSNSANAAVPREPQLITASPISPVQVTVFYEALCPDSRSFFIKQLIPTFERASRLVDIALVPYGKAKTEVVEGGGYSFMCQHGPIECEANKIHACAVVKVRHEATRLQFIACMIADNLRPTDIGQSCAGQWNIAWEPILECATGSEGSDLLKRHGDATDALNPKATFIPTILLDQSQERQPAILKDLFKEICHELKISLNSPYPHAAVKVKEGRSHEQENVPRIIPLS</sequence>
<protein>
    <recommendedName>
        <fullName evidence="5">Gamma-interferon-inducible lysosomal thiol reductase</fullName>
    </recommendedName>
</protein>
<dbReference type="EMBL" id="OA564576">
    <property type="protein sequence ID" value="CAD7194822.1"/>
    <property type="molecule type" value="Genomic_DNA"/>
</dbReference>